<dbReference type="SMART" id="SM00464">
    <property type="entry name" value="LON"/>
    <property type="match status" value="1"/>
</dbReference>
<comment type="catalytic activity">
    <reaction evidence="10 11">
        <text>Hydrolysis of proteins in presence of ATP.</text>
        <dbReference type="EC" id="3.4.21.53"/>
    </reaction>
</comment>
<evidence type="ECO:0000256" key="13">
    <source>
        <dbReference type="RuleBase" id="RU000591"/>
    </source>
</evidence>
<dbReference type="GO" id="GO:0004176">
    <property type="term" value="F:ATP-dependent peptidase activity"/>
    <property type="evidence" value="ECO:0007669"/>
    <property type="project" value="UniProtKB-UniRule"/>
</dbReference>
<dbReference type="InterPro" id="IPR054594">
    <property type="entry name" value="Lon_lid"/>
</dbReference>
<dbReference type="PRINTS" id="PR00830">
    <property type="entry name" value="ENDOLAPTASE"/>
</dbReference>
<evidence type="ECO:0000256" key="12">
    <source>
        <dbReference type="PROSITE-ProRule" id="PRU01122"/>
    </source>
</evidence>
<dbReference type="InterPro" id="IPR046336">
    <property type="entry name" value="Lon_prtase_N_sf"/>
</dbReference>
<dbReference type="Proteomes" id="UP000186594">
    <property type="component" value="Unassembled WGS sequence"/>
</dbReference>
<feature type="compositionally biased region" description="Basic and acidic residues" evidence="14">
    <location>
        <begin position="742"/>
        <end position="754"/>
    </location>
</feature>
<protein>
    <recommendedName>
        <fullName evidence="11">Lon protease homolog, mitochondrial</fullName>
        <ecNumber evidence="11">3.4.21.53</ecNumber>
    </recommendedName>
</protein>
<dbReference type="InterPro" id="IPR008268">
    <property type="entry name" value="Peptidase_S16_AS"/>
</dbReference>
<dbReference type="GO" id="GO:0034599">
    <property type="term" value="P:cellular response to oxidative stress"/>
    <property type="evidence" value="ECO:0007669"/>
    <property type="project" value="UniProtKB-UniRule"/>
</dbReference>
<evidence type="ECO:0000256" key="6">
    <source>
        <dbReference type="ARBA" id="ARBA00022840"/>
    </source>
</evidence>
<keyword evidence="7" id="KW-0809">Transit peptide</keyword>
<dbReference type="Pfam" id="PF22667">
    <property type="entry name" value="Lon_lid"/>
    <property type="match status" value="1"/>
</dbReference>
<sequence length="1007" mass="111536">MSAISSRLPFLLRSLPHRPNLLRHRLRLPLIPVISANQSFHLSVRRRREEQEDPPLEEEVEGSEKKEKSRRARVSASSNIGKKDGSSGSSENAVQKPLVPEVYPQVLALPIARRPLFPGFYKAVVIKSPPVIAAVKELMKRGQPYIGAFLLKDEDSDTDLIIDIDQVYSTGVFAQITSIFPVKDSIDEEQGLTAVLYPHRRIRINELITPAERMDKVSEKVHTVTPLPSNDVTSFEEVLEDPLETESPLPYANTLLQSHPVSLVNVTNLVDRKHDRQNSIIKAVTAELVSVFKDIAAVNPLFRDQIANFSMSHSASNMFEEPARLADFAAAVSSGEINELQAVLESLDVEERLQKALLVLKKELLNAQLQSKISKDVESKIQKRQKEFYLMEQMKGIKRELGIEGDGKDKMIEKFKLRVAELKMPETVSKVFNEEISKLAHLEPAASEFNVTRNYLDWLTQIPWGQRSPENFNIAHAMKVLDEDHHGLNDVKDRILEFIAVGKLRGTVEGKILCLVGPPGVGKTSIGKSIARALGRQFYRFSVGGLNDVAEIKGHRRTYVGAMPGKMAQALKKVQTENPLLLIDEVDKIGKGHQGDPSSALLELLDPEQNSSFLDHYMDVPLDLSTVLFVCTANITDTIPAPLMDRMEVIHLSGYVADEKMAIAQKYLAPKAKEEAGLKDADVQLTDQAIESLIKSYCRESGVRNLQKQIEKVYRKAALKIVRDLGEENISESEGLTPNGKDASKEEPKTDEHTTTTSPRVALKVPSSVSVEISPGNLKDYVGPPVFTSDRLYEVTPPGIAMGLAWTSMGGASLYVESILESLLTSSSKAGLQRTGHLGDVMKESTTIAYTYAKAFMHKTFPENRFFEHAKLHLHCPEGAVPKDGPSAGITMTTSLLSLALDHPVEATVAMTGELTLTGKVLKIGGLREKAVAAKRSGITTIIFPKGNESDWEELPANIKDGLTGISADWYSDVFKVIFASVDEKKAKHLWKEQLKKPRKNNSDNDD</sequence>
<dbReference type="FunFam" id="2.30.130.40:FF:000010">
    <property type="entry name" value="Lon protease homolog, mitochondrial"/>
    <property type="match status" value="1"/>
</dbReference>
<dbReference type="PROSITE" id="PS01046">
    <property type="entry name" value="LON_SER"/>
    <property type="match status" value="1"/>
</dbReference>
<dbReference type="CDD" id="cd19500">
    <property type="entry name" value="RecA-like_Lon"/>
    <property type="match status" value="1"/>
</dbReference>
<feature type="region of interest" description="Disordered" evidence="14">
    <location>
        <begin position="44"/>
        <end position="93"/>
    </location>
</feature>
<accession>A0A1U7LRQ5</accession>
<dbReference type="GO" id="GO:0043565">
    <property type="term" value="F:sequence-specific DNA binding"/>
    <property type="evidence" value="ECO:0007669"/>
    <property type="project" value="UniProtKB-UniRule"/>
</dbReference>
<dbReference type="Gene3D" id="1.10.8.60">
    <property type="match status" value="1"/>
</dbReference>
<comment type="similarity">
    <text evidence="11 12 13">Belongs to the peptidase S16 family.</text>
</comment>
<dbReference type="AlphaFoldDB" id="A0A1U7LRQ5"/>
<dbReference type="FunFam" id="1.20.58.1480:FF:000003">
    <property type="entry name" value="Lon protease homolog, mitochondrial"/>
    <property type="match status" value="1"/>
</dbReference>
<feature type="active site" evidence="11 12">
    <location>
        <position position="887"/>
    </location>
</feature>
<dbReference type="Gene3D" id="2.30.130.40">
    <property type="entry name" value="LON domain-like"/>
    <property type="match status" value="1"/>
</dbReference>
<dbReference type="InterPro" id="IPR027417">
    <property type="entry name" value="P-loop_NTPase"/>
</dbReference>
<evidence type="ECO:0000256" key="4">
    <source>
        <dbReference type="ARBA" id="ARBA00022801"/>
    </source>
</evidence>
<dbReference type="SUPFAM" id="SSF52540">
    <property type="entry name" value="P-loop containing nucleoside triphosphate hydrolases"/>
    <property type="match status" value="1"/>
</dbReference>
<dbReference type="GO" id="GO:0035694">
    <property type="term" value="P:mitochondrial protein catabolic process"/>
    <property type="evidence" value="ECO:0007669"/>
    <property type="project" value="EnsemblFungi"/>
</dbReference>
<dbReference type="GO" id="GO:0005759">
    <property type="term" value="C:mitochondrial matrix"/>
    <property type="evidence" value="ECO:0007669"/>
    <property type="project" value="UniProtKB-SubCell"/>
</dbReference>
<feature type="active site" evidence="11 12">
    <location>
        <position position="930"/>
    </location>
</feature>
<dbReference type="Gene3D" id="3.40.50.300">
    <property type="entry name" value="P-loop containing nucleotide triphosphate hydrolases"/>
    <property type="match status" value="1"/>
</dbReference>
<dbReference type="OrthoDB" id="2411602at2759"/>
<dbReference type="InterPro" id="IPR027065">
    <property type="entry name" value="Lon_Prtase"/>
</dbReference>
<dbReference type="InterPro" id="IPR027503">
    <property type="entry name" value="Lonm_euk"/>
</dbReference>
<dbReference type="InterPro" id="IPR003959">
    <property type="entry name" value="ATPase_AAA_core"/>
</dbReference>
<dbReference type="Gene3D" id="1.20.5.5270">
    <property type="match status" value="1"/>
</dbReference>
<dbReference type="GO" id="GO:0051131">
    <property type="term" value="P:chaperone-mediated protein complex assembly"/>
    <property type="evidence" value="ECO:0007669"/>
    <property type="project" value="UniProtKB-UniRule"/>
</dbReference>
<dbReference type="EC" id="3.4.21.53" evidence="11"/>
<evidence type="ECO:0000259" key="15">
    <source>
        <dbReference type="PROSITE" id="PS51786"/>
    </source>
</evidence>
<keyword evidence="2 11" id="KW-0645">Protease</keyword>
<dbReference type="GO" id="GO:0141164">
    <property type="term" value="P:mitochondrial protein quality control"/>
    <property type="evidence" value="ECO:0007669"/>
    <property type="project" value="UniProtKB-ARBA"/>
</dbReference>
<dbReference type="Gene3D" id="3.30.230.10">
    <property type="match status" value="1"/>
</dbReference>
<dbReference type="EMBL" id="LXFE01000475">
    <property type="protein sequence ID" value="OLL25201.1"/>
    <property type="molecule type" value="Genomic_DNA"/>
</dbReference>
<keyword evidence="5 11" id="KW-0720">Serine protease</keyword>
<dbReference type="PROSITE" id="PS51786">
    <property type="entry name" value="LON_PROTEOLYTIC"/>
    <property type="match status" value="1"/>
</dbReference>
<dbReference type="FunFam" id="1.10.8.60:FF:000113">
    <property type="entry name" value="Lon protease homolog, mitochondrial"/>
    <property type="match status" value="1"/>
</dbReference>
<dbReference type="InterPro" id="IPR014721">
    <property type="entry name" value="Ribsml_uS5_D2-typ_fold_subgr"/>
</dbReference>
<proteinExistence type="inferred from homology"/>
<dbReference type="Pfam" id="PF00004">
    <property type="entry name" value="AAA"/>
    <property type="match status" value="1"/>
</dbReference>
<evidence type="ECO:0000256" key="10">
    <source>
        <dbReference type="ARBA" id="ARBA00050665"/>
    </source>
</evidence>
<dbReference type="InterPro" id="IPR004815">
    <property type="entry name" value="Lon_bac/euk-typ"/>
</dbReference>
<dbReference type="Pfam" id="PF05362">
    <property type="entry name" value="Lon_C"/>
    <property type="match status" value="1"/>
</dbReference>
<dbReference type="InterPro" id="IPR020568">
    <property type="entry name" value="Ribosomal_Su5_D2-typ_SF"/>
</dbReference>
<dbReference type="OMA" id="VEWYQEV"/>
<dbReference type="FunFam" id="3.40.50.300:FF:000021">
    <property type="entry name" value="Lon protease homolog"/>
    <property type="match status" value="1"/>
</dbReference>
<evidence type="ECO:0000256" key="5">
    <source>
        <dbReference type="ARBA" id="ARBA00022825"/>
    </source>
</evidence>
<keyword evidence="6 11" id="KW-0067">ATP-binding</keyword>
<comment type="function">
    <text evidence="11">ATP-dependent serine protease that mediates the selective degradation of misfolded, unassembled or oxidatively damaged polypeptides as well as certain short-lived regulatory proteins in the mitochondrial matrix. May also have a chaperone function in the assembly of inner membrane protein complexes. Participates in the regulation of mitochondrial gene expression and in the maintenance of the integrity of the mitochondrial genome. Binds to mitochondrial DNA in a site-specific manner.</text>
</comment>
<dbReference type="GO" id="GO:0003697">
    <property type="term" value="F:single-stranded DNA binding"/>
    <property type="evidence" value="ECO:0007669"/>
    <property type="project" value="TreeGrafter"/>
</dbReference>
<evidence type="ECO:0000313" key="18">
    <source>
        <dbReference type="Proteomes" id="UP000186594"/>
    </source>
</evidence>
<dbReference type="InterPro" id="IPR008269">
    <property type="entry name" value="Lon_proteolytic"/>
</dbReference>
<feature type="compositionally biased region" description="Acidic residues" evidence="14">
    <location>
        <begin position="51"/>
        <end position="61"/>
    </location>
</feature>
<organism evidence="17 18">
    <name type="scientific">Neolecta irregularis (strain DAH-3)</name>
    <dbReference type="NCBI Taxonomy" id="1198029"/>
    <lineage>
        <taxon>Eukaryota</taxon>
        <taxon>Fungi</taxon>
        <taxon>Dikarya</taxon>
        <taxon>Ascomycota</taxon>
        <taxon>Taphrinomycotina</taxon>
        <taxon>Neolectales</taxon>
        <taxon>Neolectaceae</taxon>
        <taxon>Neolecta</taxon>
    </lineage>
</organism>
<dbReference type="InterPro" id="IPR003593">
    <property type="entry name" value="AAA+_ATPase"/>
</dbReference>
<dbReference type="InterPro" id="IPR003111">
    <property type="entry name" value="Lon_prtase_N"/>
</dbReference>
<dbReference type="HAMAP" id="MF_03120">
    <property type="entry name" value="lonm_euk"/>
    <property type="match status" value="1"/>
</dbReference>
<dbReference type="SUPFAM" id="SSF88697">
    <property type="entry name" value="PUA domain-like"/>
    <property type="match status" value="1"/>
</dbReference>
<comment type="caution">
    <text evidence="17">The sequence shown here is derived from an EMBL/GenBank/DDBJ whole genome shotgun (WGS) entry which is preliminary data.</text>
</comment>
<dbReference type="STRING" id="1198029.A0A1U7LRQ5"/>
<keyword evidence="9 11" id="KW-0496">Mitochondrion</keyword>
<dbReference type="PANTHER" id="PTHR43718">
    <property type="entry name" value="LON PROTEASE"/>
    <property type="match status" value="1"/>
</dbReference>
<name>A0A1U7LRQ5_NEOID</name>
<keyword evidence="3 11" id="KW-0547">Nucleotide-binding</keyword>
<evidence type="ECO:0000256" key="7">
    <source>
        <dbReference type="ARBA" id="ARBA00022946"/>
    </source>
</evidence>
<dbReference type="SUPFAM" id="SSF54211">
    <property type="entry name" value="Ribosomal protein S5 domain 2-like"/>
    <property type="match status" value="1"/>
</dbReference>
<dbReference type="PANTHER" id="PTHR43718:SF2">
    <property type="entry name" value="LON PROTEASE HOMOLOG, MITOCHONDRIAL"/>
    <property type="match status" value="1"/>
</dbReference>
<evidence type="ECO:0000259" key="16">
    <source>
        <dbReference type="PROSITE" id="PS51787"/>
    </source>
</evidence>
<evidence type="ECO:0000256" key="11">
    <source>
        <dbReference type="HAMAP-Rule" id="MF_03120"/>
    </source>
</evidence>
<dbReference type="FunFam" id="3.30.230.10:FF:000015">
    <property type="entry name" value="Lon protease homolog, mitochondrial"/>
    <property type="match status" value="1"/>
</dbReference>
<evidence type="ECO:0000256" key="14">
    <source>
        <dbReference type="SAM" id="MobiDB-lite"/>
    </source>
</evidence>
<keyword evidence="4 11" id="KW-0378">Hydrolase</keyword>
<dbReference type="GO" id="GO:0016887">
    <property type="term" value="F:ATP hydrolysis activity"/>
    <property type="evidence" value="ECO:0007669"/>
    <property type="project" value="UniProtKB-UniRule"/>
</dbReference>
<feature type="region of interest" description="Disordered" evidence="14">
    <location>
        <begin position="730"/>
        <end position="759"/>
    </location>
</feature>
<dbReference type="FunFam" id="1.20.5.5270:FF:000001">
    <property type="entry name" value="Lon protease homolog, mitochondrial"/>
    <property type="match status" value="1"/>
</dbReference>
<evidence type="ECO:0000256" key="8">
    <source>
        <dbReference type="ARBA" id="ARBA00023125"/>
    </source>
</evidence>
<gene>
    <name evidence="11" type="primary">PIM1</name>
    <name evidence="17" type="ORF">NEOLI_003112</name>
</gene>
<dbReference type="GO" id="GO:0070407">
    <property type="term" value="P:oxidation-dependent protein catabolic process"/>
    <property type="evidence" value="ECO:0007669"/>
    <property type="project" value="UniProtKB-UniRule"/>
</dbReference>
<reference evidence="17 18" key="1">
    <citation type="submission" date="2016-04" db="EMBL/GenBank/DDBJ databases">
        <title>Evolutionary innovation and constraint leading to complex multicellularity in the Ascomycota.</title>
        <authorList>
            <person name="Cisse O."/>
            <person name="Nguyen A."/>
            <person name="Hewitt D.A."/>
            <person name="Jedd G."/>
            <person name="Stajich J.E."/>
        </authorList>
    </citation>
    <scope>NUCLEOTIDE SEQUENCE [LARGE SCALE GENOMIC DNA]</scope>
    <source>
        <strain evidence="17 18">DAH-3</strain>
    </source>
</reference>
<dbReference type="NCBIfam" id="TIGR00763">
    <property type="entry name" value="lon"/>
    <property type="match status" value="1"/>
</dbReference>
<dbReference type="SMART" id="SM00382">
    <property type="entry name" value="AAA"/>
    <property type="match status" value="1"/>
</dbReference>
<feature type="domain" description="Lon proteolytic" evidence="15">
    <location>
        <begin position="795"/>
        <end position="981"/>
    </location>
</feature>
<comment type="subcellular location">
    <subcellularLocation>
        <location evidence="1 11">Mitochondrion matrix</location>
    </subcellularLocation>
</comment>
<evidence type="ECO:0000256" key="9">
    <source>
        <dbReference type="ARBA" id="ARBA00023128"/>
    </source>
</evidence>
<keyword evidence="8 11" id="KW-0238">DNA-binding</keyword>
<dbReference type="Pfam" id="PF02190">
    <property type="entry name" value="LON_substr_bdg"/>
    <property type="match status" value="1"/>
</dbReference>
<evidence type="ECO:0000256" key="2">
    <source>
        <dbReference type="ARBA" id="ARBA00022670"/>
    </source>
</evidence>
<dbReference type="GO" id="GO:0004252">
    <property type="term" value="F:serine-type endopeptidase activity"/>
    <property type="evidence" value="ECO:0007669"/>
    <property type="project" value="UniProtKB-UniRule"/>
</dbReference>
<evidence type="ECO:0000256" key="3">
    <source>
        <dbReference type="ARBA" id="ARBA00022741"/>
    </source>
</evidence>
<evidence type="ECO:0000256" key="1">
    <source>
        <dbReference type="ARBA" id="ARBA00004305"/>
    </source>
</evidence>
<feature type="domain" description="Lon N-terminal" evidence="16">
    <location>
        <begin position="106"/>
        <end position="364"/>
    </location>
</feature>
<dbReference type="GO" id="GO:0005524">
    <property type="term" value="F:ATP binding"/>
    <property type="evidence" value="ECO:0007669"/>
    <property type="project" value="UniProtKB-UniRule"/>
</dbReference>
<dbReference type="InterPro" id="IPR015947">
    <property type="entry name" value="PUA-like_sf"/>
</dbReference>
<dbReference type="PROSITE" id="PS51787">
    <property type="entry name" value="LON_N"/>
    <property type="match status" value="1"/>
</dbReference>
<evidence type="ECO:0000313" key="17">
    <source>
        <dbReference type="EMBL" id="OLL25201.1"/>
    </source>
</evidence>
<feature type="binding site" evidence="11">
    <location>
        <begin position="517"/>
        <end position="524"/>
    </location>
    <ligand>
        <name>ATP</name>
        <dbReference type="ChEBI" id="CHEBI:30616"/>
    </ligand>
</feature>
<keyword evidence="18" id="KW-1185">Reference proteome</keyword>
<comment type="subunit">
    <text evidence="11">Homohexamer or homoheptamer. Organized in a ring with a central cavity.</text>
</comment>
<dbReference type="Gene3D" id="1.20.58.1480">
    <property type="match status" value="1"/>
</dbReference>